<dbReference type="Gene3D" id="2.40.40.20">
    <property type="match status" value="1"/>
</dbReference>
<name>A0ABT7XI10_9NEIS</name>
<keyword evidence="1" id="KW-0056">Arginine metabolism</keyword>
<dbReference type="InterPro" id="IPR007041">
    <property type="entry name" value="Arg_succinylTrfase_AstA/AruG"/>
</dbReference>
<dbReference type="InterPro" id="IPR016181">
    <property type="entry name" value="Acyl_CoA_acyltransferase"/>
</dbReference>
<dbReference type="NCBIfam" id="TIGR03243">
    <property type="entry name" value="arg_catab_AOST"/>
    <property type="match status" value="1"/>
</dbReference>
<dbReference type="Pfam" id="PF04958">
    <property type="entry name" value="AstA"/>
    <property type="match status" value="1"/>
</dbReference>
<dbReference type="EMBL" id="JAUEDK010000001">
    <property type="protein sequence ID" value="MDN0073435.1"/>
    <property type="molecule type" value="Genomic_DNA"/>
</dbReference>
<keyword evidence="2 4" id="KW-0808">Transferase</keyword>
<dbReference type="PANTHER" id="PTHR30420:SF1">
    <property type="entry name" value="ARGININE N-SUCCINYLTRANSFERASE"/>
    <property type="match status" value="1"/>
</dbReference>
<keyword evidence="5" id="KW-1185">Reference proteome</keyword>
<evidence type="ECO:0000256" key="3">
    <source>
        <dbReference type="ARBA" id="ARBA00023315"/>
    </source>
</evidence>
<accession>A0ABT7XI10</accession>
<keyword evidence="3 4" id="KW-0012">Acyltransferase</keyword>
<evidence type="ECO:0000313" key="4">
    <source>
        <dbReference type="EMBL" id="MDN0073435.1"/>
    </source>
</evidence>
<evidence type="ECO:0000256" key="2">
    <source>
        <dbReference type="ARBA" id="ARBA00022679"/>
    </source>
</evidence>
<evidence type="ECO:0000256" key="1">
    <source>
        <dbReference type="ARBA" id="ARBA00022503"/>
    </source>
</evidence>
<comment type="caution">
    <text evidence="4">The sequence shown here is derived from an EMBL/GenBank/DDBJ whole genome shotgun (WGS) entry which is preliminary data.</text>
</comment>
<dbReference type="RefSeq" id="WP_289827956.1">
    <property type="nucleotide sequence ID" value="NZ_JAUEDK010000001.1"/>
</dbReference>
<dbReference type="GO" id="GO:0008791">
    <property type="term" value="F:arginine N-succinyltransferase activity"/>
    <property type="evidence" value="ECO:0007669"/>
    <property type="project" value="UniProtKB-EC"/>
</dbReference>
<protein>
    <submittedName>
        <fullName evidence="4">Arginine N-succinyltransferase</fullName>
        <ecNumber evidence="4">2.3.1.109</ecNumber>
    </submittedName>
</protein>
<dbReference type="Proteomes" id="UP001168540">
    <property type="component" value="Unassembled WGS sequence"/>
</dbReference>
<reference evidence="4" key="1">
    <citation type="submission" date="2023-06" db="EMBL/GenBank/DDBJ databases">
        <authorList>
            <person name="Zhang S."/>
        </authorList>
    </citation>
    <scope>NUCLEOTIDE SEQUENCE</scope>
    <source>
        <strain evidence="4">SG2303</strain>
    </source>
</reference>
<evidence type="ECO:0000313" key="5">
    <source>
        <dbReference type="Proteomes" id="UP001168540"/>
    </source>
</evidence>
<dbReference type="SUPFAM" id="SSF55729">
    <property type="entry name" value="Acyl-CoA N-acyltransferases (Nat)"/>
    <property type="match status" value="1"/>
</dbReference>
<gene>
    <name evidence="4" type="ORF">QU481_00785</name>
</gene>
<dbReference type="PANTHER" id="PTHR30420">
    <property type="entry name" value="N-SUCCINYLARGININE DIHYDROLASE"/>
    <property type="match status" value="1"/>
</dbReference>
<organism evidence="4 5">
    <name type="scientific">Crenobacter oryzisoli</name>
    <dbReference type="NCBI Taxonomy" id="3056844"/>
    <lineage>
        <taxon>Bacteria</taxon>
        <taxon>Pseudomonadati</taxon>
        <taxon>Pseudomonadota</taxon>
        <taxon>Betaproteobacteria</taxon>
        <taxon>Neisseriales</taxon>
        <taxon>Neisseriaceae</taxon>
        <taxon>Crenobacter</taxon>
    </lineage>
</organism>
<proteinExistence type="predicted"/>
<sequence>MLFVRPSKLSDLDQIERMARSTGPILHSLPPDRARLQQLVTQSINSLAEDVEFPGEESYLFVLEDSDTGKLYGTAGLLAMAGFSEPFYVFRNEVVVHASRELQVNHRVHALALSHEMTGRTRLTGFHVDAAALQHGVQPAHLLSRARMLFAAQHRERFAHDIFSVLPGVADEAGRSPFWEGVGYKFFKRDFREMELESGGRSRTFIAEMMPVDPLYVPLLDEEAQRVMGEPHIGARLNYQCHIAEGLEPDHFVDIFDAGPVLTSALDMCNSVRFSRRRPAVRGEACADGVPYLVSNTQAADAFRAVLVTLSAVLPAQLTLPQAAADVLEIADGDEVRCAPLQPEGATA</sequence>
<dbReference type="EC" id="2.3.1.109" evidence="4"/>